<dbReference type="Proteomes" id="UP000015354">
    <property type="component" value="Unassembled WGS sequence"/>
</dbReference>
<comment type="caution">
    <text evidence="2">The sequence shown here is derived from an EMBL/GenBank/DDBJ whole genome shotgun (WGS) entry which is preliminary data.</text>
</comment>
<keyword evidence="1" id="KW-0472">Membrane</keyword>
<evidence type="ECO:0000313" key="3">
    <source>
        <dbReference type="Proteomes" id="UP000015354"/>
    </source>
</evidence>
<name>S9THZ7_9TRYP</name>
<accession>S9THZ7</accession>
<organism evidence="2 3">
    <name type="scientific">Strigomonas culicis</name>
    <dbReference type="NCBI Taxonomy" id="28005"/>
    <lineage>
        <taxon>Eukaryota</taxon>
        <taxon>Discoba</taxon>
        <taxon>Euglenozoa</taxon>
        <taxon>Kinetoplastea</taxon>
        <taxon>Metakinetoplastina</taxon>
        <taxon>Trypanosomatida</taxon>
        <taxon>Trypanosomatidae</taxon>
        <taxon>Strigomonadinae</taxon>
        <taxon>Strigomonas</taxon>
    </lineage>
</organism>
<evidence type="ECO:0000256" key="1">
    <source>
        <dbReference type="SAM" id="Phobius"/>
    </source>
</evidence>
<gene>
    <name evidence="2" type="ORF">STCU_10477</name>
</gene>
<protein>
    <submittedName>
        <fullName evidence="2">Uncharacterized protein</fullName>
    </submittedName>
</protein>
<dbReference type="EMBL" id="ATMH01010363">
    <property type="protein sequence ID" value="EPY17667.1"/>
    <property type="molecule type" value="Genomic_DNA"/>
</dbReference>
<evidence type="ECO:0000313" key="2">
    <source>
        <dbReference type="EMBL" id="EPY17667.1"/>
    </source>
</evidence>
<dbReference type="AlphaFoldDB" id="S9THZ7"/>
<reference evidence="2 3" key="1">
    <citation type="journal article" date="2013" name="PLoS ONE">
        <title>Predicting the Proteins of Angomonas deanei, Strigomonas culicis and Their Respective Endosymbionts Reveals New Aspects of the Trypanosomatidae Family.</title>
        <authorList>
            <person name="Motta M.C."/>
            <person name="Martins A.C."/>
            <person name="de Souza S.S."/>
            <person name="Catta-Preta C.M."/>
            <person name="Silva R."/>
            <person name="Klein C.C."/>
            <person name="de Almeida L.G."/>
            <person name="de Lima Cunha O."/>
            <person name="Ciapina L.P."/>
            <person name="Brocchi M."/>
            <person name="Colabardini A.C."/>
            <person name="de Araujo Lima B."/>
            <person name="Machado C.R."/>
            <person name="de Almeida Soares C.M."/>
            <person name="Probst C.M."/>
            <person name="de Menezes C.B."/>
            <person name="Thompson C.E."/>
            <person name="Bartholomeu D.C."/>
            <person name="Gradia D.F."/>
            <person name="Pavoni D.P."/>
            <person name="Grisard E.C."/>
            <person name="Fantinatti-Garboggini F."/>
            <person name="Marchini F.K."/>
            <person name="Rodrigues-Luiz G.F."/>
            <person name="Wagner G."/>
            <person name="Goldman G.H."/>
            <person name="Fietto J.L."/>
            <person name="Elias M.C."/>
            <person name="Goldman M.H."/>
            <person name="Sagot M.F."/>
            <person name="Pereira M."/>
            <person name="Stoco P.H."/>
            <person name="de Mendonca-Neto R.P."/>
            <person name="Teixeira S.M."/>
            <person name="Maciel T.E."/>
            <person name="de Oliveira Mendes T.A."/>
            <person name="Urmenyi T.P."/>
            <person name="de Souza W."/>
            <person name="Schenkman S."/>
            <person name="de Vasconcelos A.T."/>
        </authorList>
    </citation>
    <scope>NUCLEOTIDE SEQUENCE [LARGE SCALE GENOMIC DNA]</scope>
</reference>
<keyword evidence="3" id="KW-1185">Reference proteome</keyword>
<keyword evidence="1" id="KW-0812">Transmembrane</keyword>
<proteinExistence type="predicted"/>
<feature type="transmembrane region" description="Helical" evidence="1">
    <location>
        <begin position="16"/>
        <end position="45"/>
    </location>
</feature>
<sequence>MHTAHKRLSFVSPFSFPFFCALFFFLLLLFLIGFCACFFFLVIVVRFDYLFIFHFFNQYILRFSTFESLCTKKK</sequence>
<keyword evidence="1" id="KW-1133">Transmembrane helix</keyword>